<dbReference type="PROSITE" id="PS00455">
    <property type="entry name" value="AMP_BINDING"/>
    <property type="match status" value="1"/>
</dbReference>
<comment type="similarity">
    <text evidence="1">Belongs to the ATP-dependent AMP-binding enzyme family.</text>
</comment>
<proteinExistence type="inferred from homology"/>
<gene>
    <name evidence="5" type="ORF">G9403_09265</name>
</gene>
<protein>
    <submittedName>
        <fullName evidence="5">AMP-binding protein</fullName>
    </submittedName>
</protein>
<reference evidence="5 6" key="1">
    <citation type="submission" date="2020-03" db="EMBL/GenBank/DDBJ databases">
        <title>Comparative genomics of Weissella paramesenteroides.</title>
        <authorList>
            <person name="Kant R."/>
            <person name="Takala T."/>
            <person name="Saris P."/>
        </authorList>
    </citation>
    <scope>NUCLEOTIDE SEQUENCE [LARGE SCALE GENOMIC DNA]</scope>
    <source>
        <strain evidence="5 6">SJ27-4</strain>
    </source>
</reference>
<feature type="domain" description="AMP-dependent synthetase/ligase" evidence="3">
    <location>
        <begin position="19"/>
        <end position="368"/>
    </location>
</feature>
<feature type="domain" description="AMP-binding enzyme C-terminal" evidence="4">
    <location>
        <begin position="417"/>
        <end position="494"/>
    </location>
</feature>
<evidence type="ECO:0000259" key="3">
    <source>
        <dbReference type="Pfam" id="PF00501"/>
    </source>
</evidence>
<dbReference type="Pfam" id="PF13193">
    <property type="entry name" value="AMP-binding_C"/>
    <property type="match status" value="1"/>
</dbReference>
<dbReference type="InterPro" id="IPR000873">
    <property type="entry name" value="AMP-dep_synth/lig_dom"/>
</dbReference>
<evidence type="ECO:0000259" key="4">
    <source>
        <dbReference type="Pfam" id="PF13193"/>
    </source>
</evidence>
<dbReference type="RefSeq" id="WP_150222655.1">
    <property type="nucleotide sequence ID" value="NZ_CP049940.1"/>
</dbReference>
<evidence type="ECO:0000313" key="5">
    <source>
        <dbReference type="EMBL" id="MDF8371820.1"/>
    </source>
</evidence>
<keyword evidence="2" id="KW-0436">Ligase</keyword>
<dbReference type="PANTHER" id="PTHR43201:SF5">
    <property type="entry name" value="MEDIUM-CHAIN ACYL-COA LIGASE ACSF2, MITOCHONDRIAL"/>
    <property type="match status" value="1"/>
</dbReference>
<sequence length="507" mass="56461">MTTLTKQLAEQLQIHKEDDLIKDLQLDQWFTGQQLADDVATLHDFFQEIGLMNQDLALVCLDNSAVYPVLTQAFWELGVVEHPVAATTPIAQLLTEFNEHTYAVIVVKQELAEQLTDQVPLQKKIVKLNTSQELTIFINTELLSKRPNDTGTSPNEEDFGLILNTSGTTGKPKRVGLTHRILNNAAHHNIDSHKMTSADTTLITMPMFHINAQVISILSTRLSGGKIVIATKFSASHFWQQISENHVTWTSVVPTIISILLINDQANHIYSELKAHIHLRFVRSSSFALPESKFIAFQDRFHTKILEGYGMTETSSQSTLNPINAQKIGSAGKPVGTDVAILIDGKYETKGTAIGEIVVRGDHVISDYVDPQPNAFHDGWFLTGDLGYFDEDGYLFVKGRSKDMINRGGEKVAPAGVQSILSQLDFIEEIVILGMPDDLYGEAVTAVVKPKNSLLDEATMIAQLQDYANENLAKFERPTQIYFVQDFPRNPTGKILRPQLKKQLLSI</sequence>
<dbReference type="Pfam" id="PF00501">
    <property type="entry name" value="AMP-binding"/>
    <property type="match status" value="1"/>
</dbReference>
<name>A0ABD4XKS6_WEIPA</name>
<dbReference type="InterPro" id="IPR045851">
    <property type="entry name" value="AMP-bd_C_sf"/>
</dbReference>
<accession>A0ABD4XKS6</accession>
<dbReference type="Proteomes" id="UP001215461">
    <property type="component" value="Unassembled WGS sequence"/>
</dbReference>
<dbReference type="GO" id="GO:0016874">
    <property type="term" value="F:ligase activity"/>
    <property type="evidence" value="ECO:0007669"/>
    <property type="project" value="UniProtKB-KW"/>
</dbReference>
<dbReference type="AlphaFoldDB" id="A0ABD4XKS6"/>
<evidence type="ECO:0000313" key="6">
    <source>
        <dbReference type="Proteomes" id="UP001215461"/>
    </source>
</evidence>
<dbReference type="InterPro" id="IPR025110">
    <property type="entry name" value="AMP-bd_C"/>
</dbReference>
<comment type="caution">
    <text evidence="5">The sequence shown here is derived from an EMBL/GenBank/DDBJ whole genome shotgun (WGS) entry which is preliminary data.</text>
</comment>
<dbReference type="InterPro" id="IPR042099">
    <property type="entry name" value="ANL_N_sf"/>
</dbReference>
<dbReference type="Gene3D" id="3.30.300.30">
    <property type="match status" value="1"/>
</dbReference>
<evidence type="ECO:0000256" key="1">
    <source>
        <dbReference type="ARBA" id="ARBA00006432"/>
    </source>
</evidence>
<evidence type="ECO:0000256" key="2">
    <source>
        <dbReference type="ARBA" id="ARBA00022598"/>
    </source>
</evidence>
<organism evidence="5 6">
    <name type="scientific">Weissella paramesenteroides</name>
    <name type="common">Leuconostoc paramesenteroides</name>
    <dbReference type="NCBI Taxonomy" id="1249"/>
    <lineage>
        <taxon>Bacteria</taxon>
        <taxon>Bacillati</taxon>
        <taxon>Bacillota</taxon>
        <taxon>Bacilli</taxon>
        <taxon>Lactobacillales</taxon>
        <taxon>Lactobacillaceae</taxon>
        <taxon>Weissella</taxon>
    </lineage>
</organism>
<dbReference type="EMBL" id="JAANXN010000014">
    <property type="protein sequence ID" value="MDF8371820.1"/>
    <property type="molecule type" value="Genomic_DNA"/>
</dbReference>
<dbReference type="PANTHER" id="PTHR43201">
    <property type="entry name" value="ACYL-COA SYNTHETASE"/>
    <property type="match status" value="1"/>
</dbReference>
<dbReference type="InterPro" id="IPR020845">
    <property type="entry name" value="AMP-binding_CS"/>
</dbReference>
<dbReference type="Gene3D" id="3.40.50.12780">
    <property type="entry name" value="N-terminal domain of ligase-like"/>
    <property type="match status" value="1"/>
</dbReference>
<dbReference type="SUPFAM" id="SSF56801">
    <property type="entry name" value="Acetyl-CoA synthetase-like"/>
    <property type="match status" value="1"/>
</dbReference>